<proteinExistence type="predicted"/>
<evidence type="ECO:0000313" key="2">
    <source>
        <dbReference type="Proteomes" id="UP001159363"/>
    </source>
</evidence>
<protein>
    <submittedName>
        <fullName evidence="1">Uncharacterized protein</fullName>
    </submittedName>
</protein>
<sequence length="111" mass="12675">MIKSSSQGKFIVKEVKASGILDFKQWCKHTIKRMQFQKKSNTRREMKGYHLALGLVASIILCSRDLKGGKVPIKASKITDLQKVMKYVPSEHVEFYEDILGRPVDNAIVHE</sequence>
<evidence type="ECO:0000313" key="1">
    <source>
        <dbReference type="EMBL" id="KAJ8871805.1"/>
    </source>
</evidence>
<dbReference type="EMBL" id="JARBHB010000012">
    <property type="protein sequence ID" value="KAJ8871805.1"/>
    <property type="molecule type" value="Genomic_DNA"/>
</dbReference>
<accession>A0ABQ9GIF8</accession>
<organism evidence="1 2">
    <name type="scientific">Dryococelus australis</name>
    <dbReference type="NCBI Taxonomy" id="614101"/>
    <lineage>
        <taxon>Eukaryota</taxon>
        <taxon>Metazoa</taxon>
        <taxon>Ecdysozoa</taxon>
        <taxon>Arthropoda</taxon>
        <taxon>Hexapoda</taxon>
        <taxon>Insecta</taxon>
        <taxon>Pterygota</taxon>
        <taxon>Neoptera</taxon>
        <taxon>Polyneoptera</taxon>
        <taxon>Phasmatodea</taxon>
        <taxon>Verophasmatodea</taxon>
        <taxon>Anareolatae</taxon>
        <taxon>Phasmatidae</taxon>
        <taxon>Eurycanthinae</taxon>
        <taxon>Dryococelus</taxon>
    </lineage>
</organism>
<gene>
    <name evidence="1" type="ORF">PR048_028145</name>
</gene>
<dbReference type="Proteomes" id="UP001159363">
    <property type="component" value="Chromosome 11"/>
</dbReference>
<comment type="caution">
    <text evidence="1">The sequence shown here is derived from an EMBL/GenBank/DDBJ whole genome shotgun (WGS) entry which is preliminary data.</text>
</comment>
<name>A0ABQ9GIF8_9NEOP</name>
<reference evidence="1 2" key="1">
    <citation type="submission" date="2023-02" db="EMBL/GenBank/DDBJ databases">
        <title>LHISI_Scaffold_Assembly.</title>
        <authorList>
            <person name="Stuart O.P."/>
            <person name="Cleave R."/>
            <person name="Magrath M.J.L."/>
            <person name="Mikheyev A.S."/>
        </authorList>
    </citation>
    <scope>NUCLEOTIDE SEQUENCE [LARGE SCALE GENOMIC DNA]</scope>
    <source>
        <strain evidence="1">Daus_M_001</strain>
        <tissue evidence="1">Leg muscle</tissue>
    </source>
</reference>
<keyword evidence="2" id="KW-1185">Reference proteome</keyword>